<name>A0ACC1H6D4_9FUNG</name>
<dbReference type="Proteomes" id="UP001145114">
    <property type="component" value="Unassembled WGS sequence"/>
</dbReference>
<sequence length="77" mass="8551">RCLTSRSSATYPSWCSATSSMLPGPPLRRNFVPVWAWRPTRLLAKAKHQPRMSAPSRSLCARWSCAKATVLDSAGYL</sequence>
<feature type="non-terminal residue" evidence="1">
    <location>
        <position position="1"/>
    </location>
</feature>
<dbReference type="EMBL" id="JAMZIH010009498">
    <property type="protein sequence ID" value="KAJ1670041.1"/>
    <property type="molecule type" value="Genomic_DNA"/>
</dbReference>
<keyword evidence="2" id="KW-1185">Reference proteome</keyword>
<protein>
    <submittedName>
        <fullName evidence="1">Uncharacterized protein</fullName>
    </submittedName>
</protein>
<evidence type="ECO:0000313" key="2">
    <source>
        <dbReference type="Proteomes" id="UP001145114"/>
    </source>
</evidence>
<organism evidence="1 2">
    <name type="scientific">Spiromyces aspiralis</name>
    <dbReference type="NCBI Taxonomy" id="68401"/>
    <lineage>
        <taxon>Eukaryota</taxon>
        <taxon>Fungi</taxon>
        <taxon>Fungi incertae sedis</taxon>
        <taxon>Zoopagomycota</taxon>
        <taxon>Kickxellomycotina</taxon>
        <taxon>Kickxellomycetes</taxon>
        <taxon>Kickxellales</taxon>
        <taxon>Kickxellaceae</taxon>
        <taxon>Spiromyces</taxon>
    </lineage>
</organism>
<feature type="non-terminal residue" evidence="1">
    <location>
        <position position="77"/>
    </location>
</feature>
<proteinExistence type="predicted"/>
<evidence type="ECO:0000313" key="1">
    <source>
        <dbReference type="EMBL" id="KAJ1670041.1"/>
    </source>
</evidence>
<comment type="caution">
    <text evidence="1">The sequence shown here is derived from an EMBL/GenBank/DDBJ whole genome shotgun (WGS) entry which is preliminary data.</text>
</comment>
<reference evidence="1" key="1">
    <citation type="submission" date="2022-06" db="EMBL/GenBank/DDBJ databases">
        <title>Phylogenomic reconstructions and comparative analyses of Kickxellomycotina fungi.</title>
        <authorList>
            <person name="Reynolds N.K."/>
            <person name="Stajich J.E."/>
            <person name="Barry K."/>
            <person name="Grigoriev I.V."/>
            <person name="Crous P."/>
            <person name="Smith M.E."/>
        </authorList>
    </citation>
    <scope>NUCLEOTIDE SEQUENCE</scope>
    <source>
        <strain evidence="1">RSA 2271</strain>
    </source>
</reference>
<accession>A0ACC1H6D4</accession>
<gene>
    <name evidence="1" type="ORF">EV182_008456</name>
</gene>